<dbReference type="EMBL" id="JACXVP010000002">
    <property type="protein sequence ID" value="KAG5620799.1"/>
    <property type="molecule type" value="Genomic_DNA"/>
</dbReference>
<proteinExistence type="predicted"/>
<dbReference type="Proteomes" id="UP000824120">
    <property type="component" value="Chromosome 2"/>
</dbReference>
<organism evidence="1 2">
    <name type="scientific">Solanum commersonii</name>
    <name type="common">Commerson's wild potato</name>
    <name type="synonym">Commerson's nightshade</name>
    <dbReference type="NCBI Taxonomy" id="4109"/>
    <lineage>
        <taxon>Eukaryota</taxon>
        <taxon>Viridiplantae</taxon>
        <taxon>Streptophyta</taxon>
        <taxon>Embryophyta</taxon>
        <taxon>Tracheophyta</taxon>
        <taxon>Spermatophyta</taxon>
        <taxon>Magnoliopsida</taxon>
        <taxon>eudicotyledons</taxon>
        <taxon>Gunneridae</taxon>
        <taxon>Pentapetalae</taxon>
        <taxon>asterids</taxon>
        <taxon>lamiids</taxon>
        <taxon>Solanales</taxon>
        <taxon>Solanaceae</taxon>
        <taxon>Solanoideae</taxon>
        <taxon>Solaneae</taxon>
        <taxon>Solanum</taxon>
    </lineage>
</organism>
<name>A0A9J6AA05_SOLCO</name>
<reference evidence="1 2" key="1">
    <citation type="submission" date="2020-09" db="EMBL/GenBank/DDBJ databases">
        <title>De no assembly of potato wild relative species, Solanum commersonii.</title>
        <authorList>
            <person name="Cho K."/>
        </authorList>
    </citation>
    <scope>NUCLEOTIDE SEQUENCE [LARGE SCALE GENOMIC DNA]</scope>
    <source>
        <strain evidence="1">LZ3.2</strain>
        <tissue evidence="1">Leaf</tissue>
    </source>
</reference>
<evidence type="ECO:0000313" key="2">
    <source>
        <dbReference type="Proteomes" id="UP000824120"/>
    </source>
</evidence>
<protein>
    <submittedName>
        <fullName evidence="1">Uncharacterized protein</fullName>
    </submittedName>
</protein>
<dbReference type="AlphaFoldDB" id="A0A9J6AA05"/>
<comment type="caution">
    <text evidence="1">The sequence shown here is derived from an EMBL/GenBank/DDBJ whole genome shotgun (WGS) entry which is preliminary data.</text>
</comment>
<gene>
    <name evidence="1" type="ORF">H5410_006017</name>
</gene>
<accession>A0A9J6AA05</accession>
<feature type="non-terminal residue" evidence="1">
    <location>
        <position position="72"/>
    </location>
</feature>
<evidence type="ECO:0000313" key="1">
    <source>
        <dbReference type="EMBL" id="KAG5620799.1"/>
    </source>
</evidence>
<keyword evidence="2" id="KW-1185">Reference proteome</keyword>
<sequence>MSILEEEHRNTKLCQLVWLGVYDGYNMTLWNPVVGKYKLIPNSLLISIYSVKNQCWRTIHNTFLVSPDDSSH</sequence>